<sequence length="420" mass="43939">MSIDRELRNRLIDLADEVRVPATPDMAVHRRVRAVRRRRTALAGSALLTVAVVATSMVLAGVVMPRGGDLTAAPGDGPFLAWNRVGDAPESMVDDAKRAWDQARPGNVTGAHTEVRALLTAEDPHLGRVVVLQAYDGAGQPRIGFFVASSTAGPEMRLLADRPAPVPEQTRVVSLVSPRAPAGSFTDSYWSGYAIAVAMPGVTRLQITSTSIDDEMVEGGGAPTGRYLIRRLPQSSTALTVRVKGFAGGESVFDSPAQGGAVGDAEYLPAIVTERRADHLTVSVAEAGRVRTGQLVAVAHGLVGQVAQVDPAGREARVQLLNAAGFEIPAYTDISNQPGVLRQRGGLVFGDLAPTSEVNEGNRLLVADPAQHDPLAGAITAAHAAKTRTSGQVTVPARPAVSIDGLREVFISVPALSPPA</sequence>
<dbReference type="STRING" id="47866.GA0074694_4979"/>
<dbReference type="RefSeq" id="WP_091462289.1">
    <property type="nucleotide sequence ID" value="NZ_FMHU01000002.1"/>
</dbReference>
<dbReference type="Pfam" id="PF04085">
    <property type="entry name" value="MreC"/>
    <property type="match status" value="1"/>
</dbReference>
<keyword evidence="1" id="KW-0472">Membrane</keyword>
<reference evidence="4" key="1">
    <citation type="submission" date="2016-06" db="EMBL/GenBank/DDBJ databases">
        <authorList>
            <person name="Varghese N."/>
        </authorList>
    </citation>
    <scope>NUCLEOTIDE SEQUENCE [LARGE SCALE GENOMIC DNA]</scope>
    <source>
        <strain evidence="4">DSM 46123</strain>
    </source>
</reference>
<accession>A0A1C6SEU2</accession>
<dbReference type="InterPro" id="IPR055342">
    <property type="entry name" value="MreC_beta-barrel_core"/>
</dbReference>
<feature type="domain" description="Rod shape-determining protein MreC beta-barrel core" evidence="2">
    <location>
        <begin position="277"/>
        <end position="411"/>
    </location>
</feature>
<name>A0A1C6SEU2_9ACTN</name>
<keyword evidence="1" id="KW-0812">Transmembrane</keyword>
<evidence type="ECO:0000256" key="1">
    <source>
        <dbReference type="SAM" id="Phobius"/>
    </source>
</evidence>
<dbReference type="EMBL" id="FMHU01000002">
    <property type="protein sequence ID" value="SCL28005.1"/>
    <property type="molecule type" value="Genomic_DNA"/>
</dbReference>
<organism evidence="3 4">
    <name type="scientific">Micromonospora inyonensis</name>
    <dbReference type="NCBI Taxonomy" id="47866"/>
    <lineage>
        <taxon>Bacteria</taxon>
        <taxon>Bacillati</taxon>
        <taxon>Actinomycetota</taxon>
        <taxon>Actinomycetes</taxon>
        <taxon>Micromonosporales</taxon>
        <taxon>Micromonosporaceae</taxon>
        <taxon>Micromonospora</taxon>
    </lineage>
</organism>
<protein>
    <submittedName>
        <fullName evidence="3">Rod shape-determining protein MreC</fullName>
    </submittedName>
</protein>
<dbReference type="Proteomes" id="UP000198906">
    <property type="component" value="Unassembled WGS sequence"/>
</dbReference>
<proteinExistence type="predicted"/>
<gene>
    <name evidence="3" type="ORF">GA0074694_4979</name>
</gene>
<evidence type="ECO:0000313" key="4">
    <source>
        <dbReference type="Proteomes" id="UP000198906"/>
    </source>
</evidence>
<evidence type="ECO:0000313" key="3">
    <source>
        <dbReference type="EMBL" id="SCL28005.1"/>
    </source>
</evidence>
<keyword evidence="1" id="KW-1133">Transmembrane helix</keyword>
<evidence type="ECO:0000259" key="2">
    <source>
        <dbReference type="Pfam" id="PF04085"/>
    </source>
</evidence>
<keyword evidence="4" id="KW-1185">Reference proteome</keyword>
<feature type="transmembrane region" description="Helical" evidence="1">
    <location>
        <begin position="40"/>
        <end position="64"/>
    </location>
</feature>
<dbReference type="AlphaFoldDB" id="A0A1C6SEU2"/>